<protein>
    <submittedName>
        <fullName evidence="7">Protease IV</fullName>
        <ecNumber evidence="7">3.4.21.-</ecNumber>
    </submittedName>
</protein>
<evidence type="ECO:0000256" key="3">
    <source>
        <dbReference type="ARBA" id="ARBA00022801"/>
    </source>
</evidence>
<organism evidence="7">
    <name type="scientific">Sulfurovum sp. enrichment culture clone C5</name>
    <dbReference type="NCBI Taxonomy" id="497650"/>
    <lineage>
        <taxon>Bacteria</taxon>
        <taxon>Pseudomonadati</taxon>
        <taxon>Campylobacterota</taxon>
        <taxon>Epsilonproteobacteria</taxon>
        <taxon>Campylobacterales</taxon>
        <taxon>Sulfurovaceae</taxon>
        <taxon>Sulfurovum</taxon>
        <taxon>environmental samples</taxon>
    </lineage>
</organism>
<evidence type="ECO:0000256" key="1">
    <source>
        <dbReference type="ARBA" id="ARBA00008683"/>
    </source>
</evidence>
<evidence type="ECO:0000256" key="4">
    <source>
        <dbReference type="ARBA" id="ARBA00022825"/>
    </source>
</evidence>
<evidence type="ECO:0000256" key="2">
    <source>
        <dbReference type="ARBA" id="ARBA00022670"/>
    </source>
</evidence>
<dbReference type="Gene3D" id="3.90.226.10">
    <property type="entry name" value="2-enoyl-CoA Hydratase, Chain A, domain 1"/>
    <property type="match status" value="1"/>
</dbReference>
<dbReference type="AlphaFoldDB" id="A0A0S4XPC3"/>
<feature type="domain" description="Peptidase S49" evidence="6">
    <location>
        <begin position="96"/>
        <end position="248"/>
    </location>
</feature>
<dbReference type="InterPro" id="IPR029045">
    <property type="entry name" value="ClpP/crotonase-like_dom_sf"/>
</dbReference>
<keyword evidence="5" id="KW-0812">Transmembrane</keyword>
<feature type="transmembrane region" description="Helical" evidence="5">
    <location>
        <begin position="12"/>
        <end position="30"/>
    </location>
</feature>
<dbReference type="Gene3D" id="6.20.330.10">
    <property type="match status" value="1"/>
</dbReference>
<evidence type="ECO:0000259" key="6">
    <source>
        <dbReference type="Pfam" id="PF01343"/>
    </source>
</evidence>
<keyword evidence="4" id="KW-0720">Serine protease</keyword>
<proteinExistence type="inferred from homology"/>
<sequence length="285" mass="31759">MFKTISDVLKWIGSHFLGLLFVLIVLIIILPSEKPKNFNANLQEIELKGPIMSSDDILKQIEDAKDNEKIKGVLFSINSPGGAVAPSIDIAYAIKDLSKTKPVLVYGGDVMASGGYYSAIYANKIMANPGSMIGSIGVIMEGANIDPLLKKIGIETQIVKQGRYKEIGTMSREWTEEERKELETITRDTYDLFVKDVTSARKLNIKNMDQYADAHVYSALRAKNVGLIDLIGTKQQAKEEIKKMSNVKEAKWKEKDKVDQFFDKLSSETASKISSYIFGLKATMF</sequence>
<dbReference type="CDD" id="cd07023">
    <property type="entry name" value="S49_Sppa_N_C"/>
    <property type="match status" value="1"/>
</dbReference>
<dbReference type="EMBL" id="FAXN01000039">
    <property type="protein sequence ID" value="CUV65601.1"/>
    <property type="molecule type" value="Genomic_DNA"/>
</dbReference>
<dbReference type="SUPFAM" id="SSF52096">
    <property type="entry name" value="ClpP/crotonase"/>
    <property type="match status" value="1"/>
</dbReference>
<dbReference type="NCBIfam" id="TIGR00706">
    <property type="entry name" value="SppA_dom"/>
    <property type="match status" value="1"/>
</dbReference>
<keyword evidence="5" id="KW-1133">Transmembrane helix</keyword>
<dbReference type="PANTHER" id="PTHR42987">
    <property type="entry name" value="PEPTIDASE S49"/>
    <property type="match status" value="1"/>
</dbReference>
<reference evidence="7" key="1">
    <citation type="submission" date="2015-11" db="EMBL/GenBank/DDBJ databases">
        <authorList>
            <person name="Zhang Y."/>
            <person name="Guo Z."/>
        </authorList>
    </citation>
    <scope>NUCLEOTIDE SEQUENCE</scope>
    <source>
        <strain evidence="7">BN30871</strain>
    </source>
</reference>
<keyword evidence="5" id="KW-0472">Membrane</keyword>
<accession>A0A0S4XPC3</accession>
<keyword evidence="2 7" id="KW-0645">Protease</keyword>
<dbReference type="GO" id="GO:0008236">
    <property type="term" value="F:serine-type peptidase activity"/>
    <property type="evidence" value="ECO:0007669"/>
    <property type="project" value="UniProtKB-KW"/>
</dbReference>
<name>A0A0S4XPC3_9BACT</name>
<dbReference type="InterPro" id="IPR002142">
    <property type="entry name" value="Peptidase_S49"/>
</dbReference>
<dbReference type="Pfam" id="PF01343">
    <property type="entry name" value="Peptidase_S49"/>
    <property type="match status" value="1"/>
</dbReference>
<dbReference type="InterPro" id="IPR004635">
    <property type="entry name" value="Pept_S49_SppA"/>
</dbReference>
<dbReference type="InterPro" id="IPR047272">
    <property type="entry name" value="S49_SppA_C"/>
</dbReference>
<evidence type="ECO:0000313" key="7">
    <source>
        <dbReference type="EMBL" id="CUV65601.1"/>
    </source>
</evidence>
<dbReference type="PANTHER" id="PTHR42987:SF7">
    <property type="entry name" value="SIGNAL PEPTIDE PEPTIDASE SPPA-RELATED"/>
    <property type="match status" value="1"/>
</dbReference>
<evidence type="ECO:0000256" key="5">
    <source>
        <dbReference type="SAM" id="Phobius"/>
    </source>
</evidence>
<dbReference type="EC" id="3.4.21.-" evidence="7"/>
<comment type="similarity">
    <text evidence="1">Belongs to the peptidase S49 family.</text>
</comment>
<keyword evidence="3 7" id="KW-0378">Hydrolase</keyword>
<gene>
    <name evidence="7" type="primary">sppA</name>
    <name evidence="7" type="ORF">BN3087_390052</name>
</gene>
<dbReference type="GO" id="GO:0006508">
    <property type="term" value="P:proteolysis"/>
    <property type="evidence" value="ECO:0007669"/>
    <property type="project" value="UniProtKB-KW"/>
</dbReference>